<sequence>MHSVIAYFPHQSCNLLLKPTLPFARDTYGIGIFKSQLFESYFLVALSENHMSWYQRSPRLIVQSIEELSAKENLMKSQVRSEIGSRFGKRESLGFGLGPQQGMLPSSQRMAVGPASQRRLFAPRKTFTFHGSRRKTNVSMRTDNLSLGNSLGADASHRRKLTPGPSSPPPAPQPPHGLESAAAADGFVDAAGPRAQSMMTTTTQQQCGPVADFAVPLVRPQAMLAQHLVSGGQLMDGGAAPANEAAGKDAAPWMTERPFSAREAYLGGKRRRARRQRPPKSAAPKPFRKIFFSESEGKWIEHRIFESELKTTHELSGPQPFPKPNAAGRRRRRAAPPLGAPHKVKGRKTSKMREMLPTAFVKGGDQDQPCRKIDVTDQLRIELYKRNMPVVPTSYQQHIYKFGKPPFRGNPRTH</sequence>
<keyword evidence="3" id="KW-1185">Reference proteome</keyword>
<accession>A0AAN9Y4C2</accession>
<name>A0AAN9Y4C2_9HEMI</name>
<feature type="region of interest" description="Disordered" evidence="1">
    <location>
        <begin position="131"/>
        <end position="180"/>
    </location>
</feature>
<feature type="compositionally biased region" description="Pro residues" evidence="1">
    <location>
        <begin position="165"/>
        <end position="175"/>
    </location>
</feature>
<gene>
    <name evidence="2" type="ORF">V9T40_007621</name>
</gene>
<evidence type="ECO:0000313" key="3">
    <source>
        <dbReference type="Proteomes" id="UP001367676"/>
    </source>
</evidence>
<organism evidence="2 3">
    <name type="scientific">Parthenolecanium corni</name>
    <dbReference type="NCBI Taxonomy" id="536013"/>
    <lineage>
        <taxon>Eukaryota</taxon>
        <taxon>Metazoa</taxon>
        <taxon>Ecdysozoa</taxon>
        <taxon>Arthropoda</taxon>
        <taxon>Hexapoda</taxon>
        <taxon>Insecta</taxon>
        <taxon>Pterygota</taxon>
        <taxon>Neoptera</taxon>
        <taxon>Paraneoptera</taxon>
        <taxon>Hemiptera</taxon>
        <taxon>Sternorrhyncha</taxon>
        <taxon>Coccoidea</taxon>
        <taxon>Coccidae</taxon>
        <taxon>Parthenolecanium</taxon>
    </lineage>
</organism>
<feature type="region of interest" description="Disordered" evidence="1">
    <location>
        <begin position="310"/>
        <end position="349"/>
    </location>
</feature>
<feature type="compositionally biased region" description="Polar residues" evidence="1">
    <location>
        <begin position="137"/>
        <end position="149"/>
    </location>
</feature>
<dbReference type="Proteomes" id="UP001367676">
    <property type="component" value="Unassembled WGS sequence"/>
</dbReference>
<dbReference type="AlphaFoldDB" id="A0AAN9Y4C2"/>
<evidence type="ECO:0000313" key="2">
    <source>
        <dbReference type="EMBL" id="KAK7592869.1"/>
    </source>
</evidence>
<dbReference type="EMBL" id="JBBCAQ010000020">
    <property type="protein sequence ID" value="KAK7592869.1"/>
    <property type="molecule type" value="Genomic_DNA"/>
</dbReference>
<proteinExistence type="predicted"/>
<protein>
    <submittedName>
        <fullName evidence="2">Uncharacterized protein</fullName>
    </submittedName>
</protein>
<evidence type="ECO:0000256" key="1">
    <source>
        <dbReference type="SAM" id="MobiDB-lite"/>
    </source>
</evidence>
<comment type="caution">
    <text evidence="2">The sequence shown here is derived from an EMBL/GenBank/DDBJ whole genome shotgun (WGS) entry which is preliminary data.</text>
</comment>
<reference evidence="2 3" key="1">
    <citation type="submission" date="2024-03" db="EMBL/GenBank/DDBJ databases">
        <title>Adaptation during the transition from Ophiocordyceps entomopathogen to insect associate is accompanied by gene loss and intensified selection.</title>
        <authorList>
            <person name="Ward C.M."/>
            <person name="Onetto C.A."/>
            <person name="Borneman A.R."/>
        </authorList>
    </citation>
    <scope>NUCLEOTIDE SEQUENCE [LARGE SCALE GENOMIC DNA]</scope>
    <source>
        <strain evidence="2">AWRI1</strain>
        <tissue evidence="2">Single Adult Female</tissue>
    </source>
</reference>